<dbReference type="AlphaFoldDB" id="A0A5C6UN96"/>
<dbReference type="CDD" id="cd06662">
    <property type="entry name" value="SURF1"/>
    <property type="match status" value="1"/>
</dbReference>
<sequence>MIFAGFVALGVWQVHRRTWKLALIEQVDARAHALPVAPPRPGAQVTAERDAYRRVIVRGVFLNDSETLVRAATVLGSGYWVMTPLRTSGGVVLVNRGYVSPEQRTAHARPQGEQTVTGYLRITEPGGGFLRKNDPAHGAWYSRDVAAIARARGVSAAPYFIDADRVGEGAPVGGLTVIAFPNNHLVYMLTWFALAGLTLVGFGVFVRQDRRKVAA</sequence>
<feature type="transmembrane region" description="Helical" evidence="6">
    <location>
        <begin position="185"/>
        <end position="206"/>
    </location>
</feature>
<keyword evidence="4 6" id="KW-1133">Transmembrane helix</keyword>
<dbReference type="InterPro" id="IPR002994">
    <property type="entry name" value="Surf1/Shy1"/>
</dbReference>
<dbReference type="OrthoDB" id="6079986at2"/>
<evidence type="ECO:0000256" key="5">
    <source>
        <dbReference type="ARBA" id="ARBA00023136"/>
    </source>
</evidence>
<keyword evidence="8" id="KW-1185">Reference proteome</keyword>
<name>A0A5C6UN96_9SPHN</name>
<comment type="subcellular location">
    <subcellularLocation>
        <location evidence="6">Cell membrane</location>
        <topology evidence="6">Multi-pass membrane protein</topology>
    </subcellularLocation>
    <subcellularLocation>
        <location evidence="1">Membrane</location>
    </subcellularLocation>
</comment>
<dbReference type="PROSITE" id="PS50895">
    <property type="entry name" value="SURF1"/>
    <property type="match status" value="1"/>
</dbReference>
<evidence type="ECO:0000256" key="3">
    <source>
        <dbReference type="ARBA" id="ARBA00022692"/>
    </source>
</evidence>
<dbReference type="PANTHER" id="PTHR23427:SF2">
    <property type="entry name" value="SURFEIT LOCUS PROTEIN 1"/>
    <property type="match status" value="1"/>
</dbReference>
<comment type="caution">
    <text evidence="7">The sequence shown here is derived from an EMBL/GenBank/DDBJ whole genome shotgun (WGS) entry which is preliminary data.</text>
</comment>
<keyword evidence="5 6" id="KW-0472">Membrane</keyword>
<evidence type="ECO:0000256" key="2">
    <source>
        <dbReference type="ARBA" id="ARBA00007165"/>
    </source>
</evidence>
<reference evidence="7 8" key="1">
    <citation type="journal article" date="2013" name="Antonie Van Leeuwenhoek">
        <title>Sphingomonas ginsenosidivorax sp. nov., with the ability to transform ginsenosides.</title>
        <authorList>
            <person name="Jin X.F."/>
            <person name="Kim J.K."/>
            <person name="Liu Q.M."/>
            <person name="Kang M.S."/>
            <person name="He D."/>
            <person name="Jin F.X."/>
            <person name="Kim S.C."/>
            <person name="Im W.T."/>
        </authorList>
    </citation>
    <scope>NUCLEOTIDE SEQUENCE [LARGE SCALE GENOMIC DNA]</scope>
    <source>
        <strain evidence="7 8">KHI67</strain>
    </source>
</reference>
<evidence type="ECO:0000256" key="6">
    <source>
        <dbReference type="RuleBase" id="RU363076"/>
    </source>
</evidence>
<dbReference type="PANTHER" id="PTHR23427">
    <property type="entry name" value="SURFEIT LOCUS PROTEIN"/>
    <property type="match status" value="1"/>
</dbReference>
<dbReference type="GO" id="GO:0005886">
    <property type="term" value="C:plasma membrane"/>
    <property type="evidence" value="ECO:0007669"/>
    <property type="project" value="UniProtKB-SubCell"/>
</dbReference>
<evidence type="ECO:0000313" key="7">
    <source>
        <dbReference type="EMBL" id="TXC72668.1"/>
    </source>
</evidence>
<gene>
    <name evidence="7" type="ORF">FSB78_00420</name>
</gene>
<comment type="caution">
    <text evidence="6">Lacks conserved residue(s) required for the propagation of feature annotation.</text>
</comment>
<dbReference type="EMBL" id="VOQR01000001">
    <property type="protein sequence ID" value="TXC72668.1"/>
    <property type="molecule type" value="Genomic_DNA"/>
</dbReference>
<keyword evidence="6" id="KW-1003">Cell membrane</keyword>
<comment type="similarity">
    <text evidence="2 6">Belongs to the SURF1 family.</text>
</comment>
<dbReference type="Pfam" id="PF02104">
    <property type="entry name" value="SURF1"/>
    <property type="match status" value="1"/>
</dbReference>
<dbReference type="InterPro" id="IPR045214">
    <property type="entry name" value="Surf1/Surf4"/>
</dbReference>
<proteinExistence type="inferred from homology"/>
<accession>A0A5C6UN96</accession>
<evidence type="ECO:0000256" key="1">
    <source>
        <dbReference type="ARBA" id="ARBA00004370"/>
    </source>
</evidence>
<evidence type="ECO:0000256" key="4">
    <source>
        <dbReference type="ARBA" id="ARBA00022989"/>
    </source>
</evidence>
<dbReference type="Proteomes" id="UP000321250">
    <property type="component" value="Unassembled WGS sequence"/>
</dbReference>
<keyword evidence="3 6" id="KW-0812">Transmembrane</keyword>
<evidence type="ECO:0000313" key="8">
    <source>
        <dbReference type="Proteomes" id="UP000321250"/>
    </source>
</evidence>
<organism evidence="7 8">
    <name type="scientific">Sphingomonas ginsenosidivorax</name>
    <dbReference type="NCBI Taxonomy" id="862135"/>
    <lineage>
        <taxon>Bacteria</taxon>
        <taxon>Pseudomonadati</taxon>
        <taxon>Pseudomonadota</taxon>
        <taxon>Alphaproteobacteria</taxon>
        <taxon>Sphingomonadales</taxon>
        <taxon>Sphingomonadaceae</taxon>
        <taxon>Sphingomonas</taxon>
    </lineage>
</organism>
<protein>
    <recommendedName>
        <fullName evidence="6">SURF1-like protein</fullName>
    </recommendedName>
</protein>